<sequence>MVNALARRHSLLAMLETKLLGFESLKDLHVGDDDFKEVYEFCANLANGGFFRHEGFLFKEKVKKKHESDIMGHFEIHKTYETLHEKFYWPHMKRYVHHICQRCLVYKLAKSKVSPHGLYTRLPIPTSPWVDISMGFVLGLPKSNGGRDGSG</sequence>
<dbReference type="PANTHER" id="PTHR35046:SF9">
    <property type="entry name" value="RNA-DIRECTED DNA POLYMERASE"/>
    <property type="match status" value="1"/>
</dbReference>
<name>A0A371G319_MUCPR</name>
<protein>
    <recommendedName>
        <fullName evidence="1">Integrase zinc-binding domain-containing protein</fullName>
    </recommendedName>
</protein>
<dbReference type="Proteomes" id="UP000257109">
    <property type="component" value="Unassembled WGS sequence"/>
</dbReference>
<organism evidence="2 3">
    <name type="scientific">Mucuna pruriens</name>
    <name type="common">Velvet bean</name>
    <name type="synonym">Dolichos pruriens</name>
    <dbReference type="NCBI Taxonomy" id="157652"/>
    <lineage>
        <taxon>Eukaryota</taxon>
        <taxon>Viridiplantae</taxon>
        <taxon>Streptophyta</taxon>
        <taxon>Embryophyta</taxon>
        <taxon>Tracheophyta</taxon>
        <taxon>Spermatophyta</taxon>
        <taxon>Magnoliopsida</taxon>
        <taxon>eudicotyledons</taxon>
        <taxon>Gunneridae</taxon>
        <taxon>Pentapetalae</taxon>
        <taxon>rosids</taxon>
        <taxon>fabids</taxon>
        <taxon>Fabales</taxon>
        <taxon>Fabaceae</taxon>
        <taxon>Papilionoideae</taxon>
        <taxon>50 kb inversion clade</taxon>
        <taxon>NPAAA clade</taxon>
        <taxon>indigoferoid/millettioid clade</taxon>
        <taxon>Phaseoleae</taxon>
        <taxon>Mucuna</taxon>
    </lineage>
</organism>
<dbReference type="AlphaFoldDB" id="A0A371G319"/>
<dbReference type="STRING" id="157652.A0A371G319"/>
<dbReference type="EMBL" id="QJKJ01006903">
    <property type="protein sequence ID" value="RDX84959.1"/>
    <property type="molecule type" value="Genomic_DNA"/>
</dbReference>
<dbReference type="Gene3D" id="1.10.340.70">
    <property type="match status" value="1"/>
</dbReference>
<dbReference type="PANTHER" id="PTHR35046">
    <property type="entry name" value="ZINC KNUCKLE (CCHC-TYPE) FAMILY PROTEIN"/>
    <property type="match status" value="1"/>
</dbReference>
<reference evidence="2" key="1">
    <citation type="submission" date="2018-05" db="EMBL/GenBank/DDBJ databases">
        <title>Draft genome of Mucuna pruriens seed.</title>
        <authorList>
            <person name="Nnadi N.E."/>
            <person name="Vos R."/>
            <person name="Hasami M.H."/>
            <person name="Devisetty U.K."/>
            <person name="Aguiy J.C."/>
        </authorList>
    </citation>
    <scope>NUCLEOTIDE SEQUENCE [LARGE SCALE GENOMIC DNA]</scope>
    <source>
        <strain evidence="2">JCA_2017</strain>
    </source>
</reference>
<dbReference type="Pfam" id="PF17921">
    <property type="entry name" value="Integrase_H2C2"/>
    <property type="match status" value="1"/>
</dbReference>
<accession>A0A371G319</accession>
<evidence type="ECO:0000259" key="1">
    <source>
        <dbReference type="Pfam" id="PF17921"/>
    </source>
</evidence>
<comment type="caution">
    <text evidence="2">The sequence shown here is derived from an EMBL/GenBank/DDBJ whole genome shotgun (WGS) entry which is preliminary data.</text>
</comment>
<proteinExistence type="predicted"/>
<gene>
    <name evidence="2" type="ORF">CR513_33921</name>
</gene>
<dbReference type="OrthoDB" id="407598at2759"/>
<dbReference type="InterPro" id="IPR041588">
    <property type="entry name" value="Integrase_H2C2"/>
</dbReference>
<feature type="domain" description="Integrase zinc-binding" evidence="1">
    <location>
        <begin position="63"/>
        <end position="111"/>
    </location>
</feature>
<keyword evidence="3" id="KW-1185">Reference proteome</keyword>
<feature type="non-terminal residue" evidence="2">
    <location>
        <position position="1"/>
    </location>
</feature>
<evidence type="ECO:0000313" key="3">
    <source>
        <dbReference type="Proteomes" id="UP000257109"/>
    </source>
</evidence>
<evidence type="ECO:0000313" key="2">
    <source>
        <dbReference type="EMBL" id="RDX84959.1"/>
    </source>
</evidence>